<gene>
    <name evidence="3" type="ORF">GIB67_008697</name>
</gene>
<keyword evidence="4" id="KW-1185">Reference proteome</keyword>
<dbReference type="Gene3D" id="2.30.29.30">
    <property type="entry name" value="Pleckstrin-homology domain (PH domain)/Phosphotyrosine-binding domain (PTB)"/>
    <property type="match status" value="1"/>
</dbReference>
<protein>
    <recommendedName>
        <fullName evidence="2">GRAM domain-containing protein</fullName>
    </recommendedName>
</protein>
<sequence>MTVASVIKDTTIEPHSITSSPLTSKQGSDTASETDPSDRNDQFDSPVVQRREIDVQSPASLKSEEYRQLFRLQWDEILVQDFNCAFQESILLQGHMYLFVHNICFYSNIFGFETKKIIPFDDVTSVRKAKTAAIFPNAIEISTGEKKHFFASFLSRDEAFRLIVEGWELHHSNNAEARIYREDSKAELRSQEDGHIVFERLKTVSQPSNDAGSVDRYLMNRGVHVSGETKLFSNGDADISLVARLPAAQENREEDAKWVVTTECVSSSGESSMWKMEDAESPKG</sequence>
<dbReference type="OrthoDB" id="2162691at2759"/>
<evidence type="ECO:0000256" key="1">
    <source>
        <dbReference type="SAM" id="MobiDB-lite"/>
    </source>
</evidence>
<evidence type="ECO:0000313" key="4">
    <source>
        <dbReference type="Proteomes" id="UP000541444"/>
    </source>
</evidence>
<comment type="caution">
    <text evidence="3">The sequence shown here is derived from an EMBL/GenBank/DDBJ whole genome shotgun (WGS) entry which is preliminary data.</text>
</comment>
<dbReference type="InterPro" id="IPR004182">
    <property type="entry name" value="GRAM"/>
</dbReference>
<evidence type="ECO:0000313" key="3">
    <source>
        <dbReference type="EMBL" id="KAF6149976.1"/>
    </source>
</evidence>
<evidence type="ECO:0000259" key="2">
    <source>
        <dbReference type="SMART" id="SM00568"/>
    </source>
</evidence>
<reference evidence="3 4" key="1">
    <citation type="journal article" date="2020" name="IScience">
        <title>Genome Sequencing of the Endangered Kingdonia uniflora (Circaeasteraceae, Ranunculales) Reveals Potential Mechanisms of Evolutionary Specialization.</title>
        <authorList>
            <person name="Sun Y."/>
            <person name="Deng T."/>
            <person name="Zhang A."/>
            <person name="Moore M.J."/>
            <person name="Landis J.B."/>
            <person name="Lin N."/>
            <person name="Zhang H."/>
            <person name="Zhang X."/>
            <person name="Huang J."/>
            <person name="Zhang X."/>
            <person name="Sun H."/>
            <person name="Wang H."/>
        </authorList>
    </citation>
    <scope>NUCLEOTIDE SEQUENCE [LARGE SCALE GENOMIC DNA]</scope>
    <source>
        <strain evidence="3">TB1705</strain>
        <tissue evidence="3">Leaf</tissue>
    </source>
</reference>
<dbReference type="CDD" id="cd13220">
    <property type="entry name" value="PH-GRAM_GRAMDC"/>
    <property type="match status" value="1"/>
</dbReference>
<dbReference type="EMBL" id="JACGCM010001775">
    <property type="protein sequence ID" value="KAF6149976.1"/>
    <property type="molecule type" value="Genomic_DNA"/>
</dbReference>
<proteinExistence type="predicted"/>
<dbReference type="PANTHER" id="PTHR47666">
    <property type="entry name" value="PROTEIN VASCULAR ASSOCIATED DEATH 1, CHLOROPLASTIC"/>
    <property type="match status" value="1"/>
</dbReference>
<organism evidence="3 4">
    <name type="scientific">Kingdonia uniflora</name>
    <dbReference type="NCBI Taxonomy" id="39325"/>
    <lineage>
        <taxon>Eukaryota</taxon>
        <taxon>Viridiplantae</taxon>
        <taxon>Streptophyta</taxon>
        <taxon>Embryophyta</taxon>
        <taxon>Tracheophyta</taxon>
        <taxon>Spermatophyta</taxon>
        <taxon>Magnoliopsida</taxon>
        <taxon>Ranunculales</taxon>
        <taxon>Circaeasteraceae</taxon>
        <taxon>Kingdonia</taxon>
    </lineage>
</organism>
<dbReference type="SMART" id="SM00568">
    <property type="entry name" value="GRAM"/>
    <property type="match status" value="1"/>
</dbReference>
<feature type="compositionally biased region" description="Polar residues" evidence="1">
    <location>
        <begin position="16"/>
        <end position="34"/>
    </location>
</feature>
<dbReference type="GO" id="GO:0043069">
    <property type="term" value="P:negative regulation of programmed cell death"/>
    <property type="evidence" value="ECO:0007669"/>
    <property type="project" value="TreeGrafter"/>
</dbReference>
<feature type="region of interest" description="Disordered" evidence="1">
    <location>
        <begin position="1"/>
        <end position="49"/>
    </location>
</feature>
<dbReference type="InterPro" id="IPR011993">
    <property type="entry name" value="PH-like_dom_sf"/>
</dbReference>
<feature type="domain" description="GRAM" evidence="2">
    <location>
        <begin position="64"/>
        <end position="130"/>
    </location>
</feature>
<dbReference type="Pfam" id="PF02893">
    <property type="entry name" value="GRAM"/>
    <property type="match status" value="1"/>
</dbReference>
<accession>A0A7J7M538</accession>
<dbReference type="Proteomes" id="UP000541444">
    <property type="component" value="Unassembled WGS sequence"/>
</dbReference>
<name>A0A7J7M538_9MAGN</name>
<dbReference type="AlphaFoldDB" id="A0A7J7M538"/>
<dbReference type="PANTHER" id="PTHR47666:SF1">
    <property type="entry name" value="PROTEIN VASCULAR ASSOCIATED DEATH 1, CHLOROPLASTIC"/>
    <property type="match status" value="1"/>
</dbReference>